<sequence>MDEWVIFDRRIPIGRNMSSTGTRIHQSSVAYGGQLVRAALALSNEGETAYRHPNHAETVCLSKCLFHVQRPDASKCLPYKSAHIFDKVKASASIALGIFLAKSLLDCLQLQTASSRFSLLEHREAN</sequence>
<name>A0ABD0JXL9_9CAEN</name>
<gene>
    <name evidence="1" type="ORF">BaRGS_00029114</name>
</gene>
<reference evidence="1 2" key="1">
    <citation type="journal article" date="2023" name="Sci. Data">
        <title>Genome assembly of the Korean intertidal mud-creeper Batillaria attramentaria.</title>
        <authorList>
            <person name="Patra A.K."/>
            <person name="Ho P.T."/>
            <person name="Jun S."/>
            <person name="Lee S.J."/>
            <person name="Kim Y."/>
            <person name="Won Y.J."/>
        </authorList>
    </citation>
    <scope>NUCLEOTIDE SEQUENCE [LARGE SCALE GENOMIC DNA]</scope>
    <source>
        <strain evidence="1">Wonlab-2016</strain>
    </source>
</reference>
<keyword evidence="2" id="KW-1185">Reference proteome</keyword>
<accession>A0ABD0JXL9</accession>
<evidence type="ECO:0000313" key="1">
    <source>
        <dbReference type="EMBL" id="KAK7479648.1"/>
    </source>
</evidence>
<evidence type="ECO:0000313" key="2">
    <source>
        <dbReference type="Proteomes" id="UP001519460"/>
    </source>
</evidence>
<organism evidence="1 2">
    <name type="scientific">Batillaria attramentaria</name>
    <dbReference type="NCBI Taxonomy" id="370345"/>
    <lineage>
        <taxon>Eukaryota</taxon>
        <taxon>Metazoa</taxon>
        <taxon>Spiralia</taxon>
        <taxon>Lophotrochozoa</taxon>
        <taxon>Mollusca</taxon>
        <taxon>Gastropoda</taxon>
        <taxon>Caenogastropoda</taxon>
        <taxon>Sorbeoconcha</taxon>
        <taxon>Cerithioidea</taxon>
        <taxon>Batillariidae</taxon>
        <taxon>Batillaria</taxon>
    </lineage>
</organism>
<proteinExistence type="predicted"/>
<dbReference type="AlphaFoldDB" id="A0ABD0JXL9"/>
<dbReference type="EMBL" id="JACVVK020000298">
    <property type="protein sequence ID" value="KAK7479648.1"/>
    <property type="molecule type" value="Genomic_DNA"/>
</dbReference>
<comment type="caution">
    <text evidence="1">The sequence shown here is derived from an EMBL/GenBank/DDBJ whole genome shotgun (WGS) entry which is preliminary data.</text>
</comment>
<protein>
    <submittedName>
        <fullName evidence="1">Uncharacterized protein</fullName>
    </submittedName>
</protein>
<dbReference type="Proteomes" id="UP001519460">
    <property type="component" value="Unassembled WGS sequence"/>
</dbReference>